<dbReference type="Proteomes" id="UP000723714">
    <property type="component" value="Unassembled WGS sequence"/>
</dbReference>
<reference evidence="1 2" key="1">
    <citation type="submission" date="2021-06" db="EMBL/GenBank/DDBJ databases">
        <title>Faecalicatena sp. nov. isolated from porcine feces.</title>
        <authorList>
            <person name="Oh B.S."/>
            <person name="Lee J.H."/>
        </authorList>
    </citation>
    <scope>NUCLEOTIDE SEQUENCE [LARGE SCALE GENOMIC DNA]</scope>
    <source>
        <strain evidence="1 2">AGMB00832</strain>
    </source>
</reference>
<accession>A0ABS6D148</accession>
<comment type="caution">
    <text evidence="1">The sequence shown here is derived from an EMBL/GenBank/DDBJ whole genome shotgun (WGS) entry which is preliminary data.</text>
</comment>
<proteinExistence type="predicted"/>
<evidence type="ECO:0000313" key="2">
    <source>
        <dbReference type="Proteomes" id="UP000723714"/>
    </source>
</evidence>
<gene>
    <name evidence="1" type="ORF">HGO97_005730</name>
</gene>
<name>A0ABS6D148_9FIRM</name>
<organism evidence="1 2">
    <name type="scientific">Faecalicatena faecalis</name>
    <dbReference type="NCBI Taxonomy" id="2726362"/>
    <lineage>
        <taxon>Bacteria</taxon>
        <taxon>Bacillati</taxon>
        <taxon>Bacillota</taxon>
        <taxon>Clostridia</taxon>
        <taxon>Lachnospirales</taxon>
        <taxon>Lachnospiraceae</taxon>
        <taxon>Faecalicatena</taxon>
    </lineage>
</organism>
<sequence>MREKENVVEMNEAIIAGKKSLNAMKSARDALNSAGNWGIADLLGGGFIVDMVKHSKLEEAAEKMEEARCQLELFRCELKDVDLPYNFTIQIDDFLTFADFFFDGLIADWLVQSKIKEAKEEVEYAIERVEAMVANLQTWEKQLLLGKEE</sequence>
<keyword evidence="2" id="KW-1185">Reference proteome</keyword>
<protein>
    <submittedName>
        <fullName evidence="1">Uncharacterized protein</fullName>
    </submittedName>
</protein>
<dbReference type="EMBL" id="JABACJ020000003">
    <property type="protein sequence ID" value="MBU3875317.1"/>
    <property type="molecule type" value="Genomic_DNA"/>
</dbReference>
<evidence type="ECO:0000313" key="1">
    <source>
        <dbReference type="EMBL" id="MBU3875317.1"/>
    </source>
</evidence>